<accession>A0A6P7FID6</accession>
<name>A0A6P7FID6_DIAVI</name>
<feature type="compositionally biased region" description="Polar residues" evidence="1">
    <location>
        <begin position="114"/>
        <end position="130"/>
    </location>
</feature>
<feature type="compositionally biased region" description="Low complexity" evidence="1">
    <location>
        <begin position="1"/>
        <end position="16"/>
    </location>
</feature>
<dbReference type="KEGG" id="dvv:114328344"/>
<dbReference type="EnsemblMetazoa" id="XM_028277174.2">
    <property type="protein sequence ID" value="XP_028132975.1"/>
    <property type="gene ID" value="LOC114328344"/>
</dbReference>
<dbReference type="RefSeq" id="XP_028132974.1">
    <property type="nucleotide sequence ID" value="XM_028277173.1"/>
</dbReference>
<organism evidence="5">
    <name type="scientific">Diabrotica virgifera virgifera</name>
    <name type="common">western corn rootworm</name>
    <dbReference type="NCBI Taxonomy" id="50390"/>
    <lineage>
        <taxon>Eukaryota</taxon>
        <taxon>Metazoa</taxon>
        <taxon>Ecdysozoa</taxon>
        <taxon>Arthropoda</taxon>
        <taxon>Hexapoda</taxon>
        <taxon>Insecta</taxon>
        <taxon>Pterygota</taxon>
        <taxon>Neoptera</taxon>
        <taxon>Endopterygota</taxon>
        <taxon>Coleoptera</taxon>
        <taxon>Polyphaga</taxon>
        <taxon>Cucujiformia</taxon>
        <taxon>Chrysomeloidea</taxon>
        <taxon>Chrysomelidae</taxon>
        <taxon>Galerucinae</taxon>
        <taxon>Diabroticina</taxon>
        <taxon>Diabroticites</taxon>
        <taxon>Diabrotica</taxon>
    </lineage>
</organism>
<dbReference type="OrthoDB" id="6609991at2759"/>
<feature type="region of interest" description="Disordered" evidence="1">
    <location>
        <begin position="1"/>
        <end position="36"/>
    </location>
</feature>
<evidence type="ECO:0000313" key="4">
    <source>
        <dbReference type="RefSeq" id="XP_028132974.1"/>
    </source>
</evidence>
<dbReference type="Proteomes" id="UP001652700">
    <property type="component" value="Unplaced"/>
</dbReference>
<dbReference type="GeneID" id="114328344"/>
<sequence length="628" mass="69721">MSQIPRRPGGIPIPRIVTASATVTKKDPASNKTVTEQRNRIAAIKSCCGGAEGGAAGQSQIQHRLSRMPPPCCTSQSKIAKPCDGSTPRATPIKPSGIPRSAPSSSRRTDSKSVEPSQQQVPPRSDQTMTPPRPVPSFQETVPKLLRSKQIARKSPFPPRPYGIMGTSPATTYTPTQTTSKPSKMEDTIREGLFRKSILKPLSKVSAKGKQSVKAPPETIETPAGVEPVLQKAVFEKRIEREKQGETFTKNVTISNLNERNEMDVVEMGVQQMDPKFAKMDGKEIIGVTSTISVTPSYTTVAKDYIRALTEEKGDLGLTPEEVSRLVEEETEDVENTLKMIPPDLVLSPGRYEIKQRLQQLRINSESVALLEQSIIQPEVTADEAQYEPSPEAMAGVMHTVETGITPEATPDQVFNSLFQEPPNENYIKLSSVTPGPLQDVVVPTEIPKEIHKEAVTDEMSKLTEKLNNMQPQDVPYVDIFTRVMGADPEYKYPEKGKNKPRQFETITDERSLWVNANLEHLVNVVGAEPMDVLDPFNLDDLERSENLVQEMANGMDYFVETNPVQYINRVQLRGSQQPSYFPGYNVAVPDFPDLMKIVQSPDEVFAIAWKSVQPKYFDEESMMSLLV</sequence>
<evidence type="ECO:0000313" key="3">
    <source>
        <dbReference type="Proteomes" id="UP001652700"/>
    </source>
</evidence>
<evidence type="ECO:0000313" key="2">
    <source>
        <dbReference type="EnsemblMetazoa" id="XP_028132975.1"/>
    </source>
</evidence>
<protein>
    <submittedName>
        <fullName evidence="4 5">Uncharacterized protein LOC114328344</fullName>
    </submittedName>
</protein>
<dbReference type="AlphaFoldDB" id="A0A6P7FID6"/>
<feature type="region of interest" description="Disordered" evidence="1">
    <location>
        <begin position="48"/>
        <end position="141"/>
    </location>
</feature>
<gene>
    <name evidence="4 5" type="primary">LOC114328344</name>
</gene>
<feature type="region of interest" description="Disordered" evidence="1">
    <location>
        <begin position="154"/>
        <end position="185"/>
    </location>
</feature>
<reference evidence="4 5" key="1">
    <citation type="submission" date="2025-04" db="UniProtKB">
        <authorList>
            <consortium name="RefSeq"/>
        </authorList>
    </citation>
    <scope>IDENTIFICATION</scope>
    <source>
        <tissue evidence="4 5">Whole insect</tissue>
    </source>
</reference>
<evidence type="ECO:0000256" key="1">
    <source>
        <dbReference type="SAM" id="MobiDB-lite"/>
    </source>
</evidence>
<proteinExistence type="predicted"/>
<keyword evidence="3" id="KW-1185">Reference proteome</keyword>
<reference evidence="2" key="2">
    <citation type="submission" date="2025-05" db="UniProtKB">
        <authorList>
            <consortium name="EnsemblMetazoa"/>
        </authorList>
    </citation>
    <scope>IDENTIFICATION</scope>
</reference>
<dbReference type="RefSeq" id="XP_028132975.1">
    <property type="nucleotide sequence ID" value="XM_028277174.1"/>
</dbReference>
<feature type="compositionally biased region" description="Low complexity" evidence="1">
    <location>
        <begin position="167"/>
        <end position="182"/>
    </location>
</feature>
<evidence type="ECO:0000313" key="5">
    <source>
        <dbReference type="RefSeq" id="XP_028132975.1"/>
    </source>
</evidence>
<feature type="compositionally biased region" description="Basic and acidic residues" evidence="1">
    <location>
        <begin position="24"/>
        <end position="36"/>
    </location>
</feature>